<evidence type="ECO:0000256" key="1">
    <source>
        <dbReference type="ARBA" id="ARBA00022980"/>
    </source>
</evidence>
<keyword evidence="1" id="KW-0689">Ribosomal protein</keyword>
<dbReference type="PANTHER" id="PTHR20981">
    <property type="entry name" value="60S RIBOSOMAL PROTEIN L21"/>
    <property type="match status" value="1"/>
</dbReference>
<keyword evidence="7" id="KW-1185">Reference proteome</keyword>
<dbReference type="Gene3D" id="2.30.30.70">
    <property type="entry name" value="Ribosomal protein L21"/>
    <property type="match status" value="1"/>
</dbReference>
<dbReference type="GO" id="GO:0006412">
    <property type="term" value="P:translation"/>
    <property type="evidence" value="ECO:0007669"/>
    <property type="project" value="InterPro"/>
</dbReference>
<dbReference type="Proteomes" id="UP000322234">
    <property type="component" value="Unassembled WGS sequence"/>
</dbReference>
<evidence type="ECO:0000256" key="2">
    <source>
        <dbReference type="ARBA" id="ARBA00023274"/>
    </source>
</evidence>
<dbReference type="InterPro" id="IPR001147">
    <property type="entry name" value="Ribosomal_eL21"/>
</dbReference>
<dbReference type="GO" id="GO:0005840">
    <property type="term" value="C:ribosome"/>
    <property type="evidence" value="ECO:0007669"/>
    <property type="project" value="UniProtKB-KW"/>
</dbReference>
<reference evidence="5 7" key="2">
    <citation type="submission" date="2019-10" db="EMBL/GenBank/DDBJ databases">
        <title>The sequence and de novo assembly of the wild yak genome.</title>
        <authorList>
            <person name="Liu Y."/>
        </authorList>
    </citation>
    <scope>NUCLEOTIDE SEQUENCE [LARGE SCALE GENOMIC DNA]</scope>
    <source>
        <strain evidence="5">WY2019</strain>
        <tissue evidence="5">Blood</tissue>
    </source>
</reference>
<gene>
    <name evidence="5" type="ORF">E5288_WYG021471</name>
    <name evidence="4" type="ORF">M91_03627</name>
</gene>
<evidence type="ECO:0000313" key="6">
    <source>
        <dbReference type="Proteomes" id="UP000011080"/>
    </source>
</evidence>
<keyword evidence="2" id="KW-0687">Ribonucleoprotein</keyword>
<dbReference type="Pfam" id="PF01157">
    <property type="entry name" value="Ribosomal_L21e"/>
    <property type="match status" value="1"/>
</dbReference>
<sequence length="97" mass="10840">MTNMKGKESSTHCRFSKPLRKHGIVPSVTSMCVFYNKGDIVETMFKKEFPTNVLRVKLRESSVTQHAGGTAGNKQVKGKALDKRTNVNTERIQPSKS</sequence>
<dbReference type="EMBL" id="JH883554">
    <property type="protein sequence ID" value="ELR46267.1"/>
    <property type="molecule type" value="Genomic_DNA"/>
</dbReference>
<dbReference type="GO" id="GO:1990904">
    <property type="term" value="C:ribonucleoprotein complex"/>
    <property type="evidence" value="ECO:0007669"/>
    <property type="project" value="UniProtKB-KW"/>
</dbReference>
<dbReference type="GO" id="GO:0003735">
    <property type="term" value="F:structural constituent of ribosome"/>
    <property type="evidence" value="ECO:0007669"/>
    <property type="project" value="InterPro"/>
</dbReference>
<protein>
    <submittedName>
        <fullName evidence="4">Uncharacterized protein</fullName>
    </submittedName>
</protein>
<feature type="region of interest" description="Disordered" evidence="3">
    <location>
        <begin position="65"/>
        <end position="97"/>
    </location>
</feature>
<evidence type="ECO:0000256" key="3">
    <source>
        <dbReference type="SAM" id="MobiDB-lite"/>
    </source>
</evidence>
<proteinExistence type="predicted"/>
<reference evidence="4 6" key="1">
    <citation type="journal article" date="2012" name="Nat. Genet.">
        <title>The yak genome and adaptation to life at high altitude.</title>
        <authorList>
            <person name="Qiu Q."/>
            <person name="Zhang G."/>
            <person name="Ma T."/>
            <person name="Qian W."/>
            <person name="Wang J."/>
            <person name="Ye Z."/>
            <person name="Cao C."/>
            <person name="Hu Q."/>
            <person name="Kim J."/>
            <person name="Larkin D.M."/>
            <person name="Auvil L."/>
            <person name="Capitanu B."/>
            <person name="Ma J."/>
            <person name="Lewin H.A."/>
            <person name="Qian X."/>
            <person name="Lang Y."/>
            <person name="Zhou R."/>
            <person name="Wang L."/>
            <person name="Wang K."/>
            <person name="Xia J."/>
            <person name="Liao S."/>
            <person name="Pan S."/>
            <person name="Lu X."/>
            <person name="Hou H."/>
            <person name="Wang Y."/>
            <person name="Zang X."/>
            <person name="Yin Y."/>
            <person name="Ma H."/>
            <person name="Zhang J."/>
            <person name="Wang Z."/>
            <person name="Zhang Y."/>
            <person name="Zhang D."/>
            <person name="Yonezawa T."/>
            <person name="Hasegawa M."/>
            <person name="Zhong Y."/>
            <person name="Liu W."/>
            <person name="Zhang Y."/>
            <person name="Huang Z."/>
            <person name="Zhang S."/>
            <person name="Long R."/>
            <person name="Yang H."/>
            <person name="Wang J."/>
            <person name="Lenstra J.A."/>
            <person name="Cooper D.N."/>
            <person name="Wu Y."/>
            <person name="Wang J."/>
            <person name="Shi P."/>
            <person name="Wang J."/>
            <person name="Liu J."/>
        </authorList>
    </citation>
    <scope>NUCLEOTIDE SEQUENCE [LARGE SCALE GENOMIC DNA]</scope>
    <source>
        <strain evidence="4">YakQH1</strain>
        <strain evidence="6">yakQH1</strain>
    </source>
</reference>
<feature type="compositionally biased region" description="Polar residues" evidence="3">
    <location>
        <begin position="86"/>
        <end position="97"/>
    </location>
</feature>
<accession>L8HTE0</accession>
<evidence type="ECO:0000313" key="7">
    <source>
        <dbReference type="Proteomes" id="UP000322234"/>
    </source>
</evidence>
<dbReference type="InterPro" id="IPR036948">
    <property type="entry name" value="Ribosomal_eL21_sf"/>
</dbReference>
<organism evidence="4 6">
    <name type="scientific">Bos mutus</name>
    <name type="common">wild yak</name>
    <dbReference type="NCBI Taxonomy" id="72004"/>
    <lineage>
        <taxon>Eukaryota</taxon>
        <taxon>Metazoa</taxon>
        <taxon>Chordata</taxon>
        <taxon>Craniata</taxon>
        <taxon>Vertebrata</taxon>
        <taxon>Euteleostomi</taxon>
        <taxon>Mammalia</taxon>
        <taxon>Eutheria</taxon>
        <taxon>Laurasiatheria</taxon>
        <taxon>Artiodactyla</taxon>
        <taxon>Ruminantia</taxon>
        <taxon>Pecora</taxon>
        <taxon>Bovidae</taxon>
        <taxon>Bovinae</taxon>
        <taxon>Bos</taxon>
    </lineage>
</organism>
<dbReference type="EMBL" id="VBQZ03000023">
    <property type="protein sequence ID" value="MXQ84891.1"/>
    <property type="molecule type" value="Genomic_DNA"/>
</dbReference>
<dbReference type="Proteomes" id="UP000011080">
    <property type="component" value="Unassembled WGS sequence"/>
</dbReference>
<evidence type="ECO:0000313" key="4">
    <source>
        <dbReference type="EMBL" id="ELR46267.1"/>
    </source>
</evidence>
<name>L8HTE0_9CETA</name>
<evidence type="ECO:0000313" key="5">
    <source>
        <dbReference type="EMBL" id="MXQ84891.1"/>
    </source>
</evidence>
<dbReference type="AlphaFoldDB" id="L8HTE0"/>